<evidence type="ECO:0000313" key="1">
    <source>
        <dbReference type="EMBL" id="KAF2880353.1"/>
    </source>
</evidence>
<reference evidence="1" key="1">
    <citation type="submission" date="2019-08" db="EMBL/GenBank/DDBJ databases">
        <title>The genome of the North American firefly Photinus pyralis.</title>
        <authorList>
            <consortium name="Photinus pyralis genome working group"/>
            <person name="Fallon T.R."/>
            <person name="Sander Lower S.E."/>
            <person name="Weng J.-K."/>
        </authorList>
    </citation>
    <scope>NUCLEOTIDE SEQUENCE</scope>
    <source>
        <strain evidence="1">TRF0915ILg1</strain>
        <tissue evidence="1">Whole body</tissue>
    </source>
</reference>
<accession>A0A8K0C972</accession>
<dbReference type="EMBL" id="VTPC01090979">
    <property type="protein sequence ID" value="KAF2880353.1"/>
    <property type="molecule type" value="Genomic_DNA"/>
</dbReference>
<dbReference type="AlphaFoldDB" id="A0A8K0C972"/>
<dbReference type="Proteomes" id="UP000801492">
    <property type="component" value="Unassembled WGS sequence"/>
</dbReference>
<keyword evidence="2" id="KW-1185">Reference proteome</keyword>
<dbReference type="Pfam" id="PF16062">
    <property type="entry name" value="MavL-like"/>
    <property type="match status" value="1"/>
</dbReference>
<organism evidence="1 2">
    <name type="scientific">Ignelater luminosus</name>
    <name type="common">Cucubano</name>
    <name type="synonym">Pyrophorus luminosus</name>
    <dbReference type="NCBI Taxonomy" id="2038154"/>
    <lineage>
        <taxon>Eukaryota</taxon>
        <taxon>Metazoa</taxon>
        <taxon>Ecdysozoa</taxon>
        <taxon>Arthropoda</taxon>
        <taxon>Hexapoda</taxon>
        <taxon>Insecta</taxon>
        <taxon>Pterygota</taxon>
        <taxon>Neoptera</taxon>
        <taxon>Endopterygota</taxon>
        <taxon>Coleoptera</taxon>
        <taxon>Polyphaga</taxon>
        <taxon>Elateriformia</taxon>
        <taxon>Elateroidea</taxon>
        <taxon>Elateridae</taxon>
        <taxon>Agrypninae</taxon>
        <taxon>Pyrophorini</taxon>
        <taxon>Ignelater</taxon>
    </lineage>
</organism>
<gene>
    <name evidence="1" type="ORF">ILUMI_25816</name>
</gene>
<name>A0A8K0C972_IGNLU</name>
<comment type="caution">
    <text evidence="1">The sequence shown here is derived from an EMBL/GenBank/DDBJ whole genome shotgun (WGS) entry which is preliminary data.</text>
</comment>
<evidence type="ECO:0000313" key="2">
    <source>
        <dbReference type="Proteomes" id="UP000801492"/>
    </source>
</evidence>
<proteinExistence type="predicted"/>
<sequence length="487" mass="54918">MYDIPKWPTKTPMWTAETLALVQGESVTKTPNVKLEELLQKSENFPISFPIDSVRCKEIKNSVATEILENNINSAYPLIHENALILYAQFILHKRKYGSSIEKELYKDMTVLDLVQRFLFKRAVMFMGRFDSYILIDRTKGAGKWNLIGKEEKKSKLTLENCISYDEIKLSVFLSVSSYSYFINDGTRKNFGKVPANRNNIQDKGIVIGVIGARLKKVGAMEYEEMVITKTQNTEANGYGAKSNKSLHSVFANFYEEPCLTYEQVKTLMQNEPNRFTTLENEAFFDNVIFSKRIALSIDTLLLEANHRAKQENTTAYIHVVGIGLGVWKCSPHQEEVFVETFAKRLKSLGENLHSISDVYFSYFNQTKTCGGCKHGEKLKIENHPKDGVTIYISKRDPHVKLSGRDAGKLLVVSYAWDGNALPGNEFWSGKLGSTGDSAAAASTQISEIHNSHINPKVCAANLQVVTPSGLIAYDEYVENLKIRKSK</sequence>
<protein>
    <submittedName>
        <fullName evidence="1">Uncharacterized protein</fullName>
    </submittedName>
</protein>
<dbReference type="OrthoDB" id="6357136at2759"/>
<dbReference type="InterPro" id="IPR032063">
    <property type="entry name" value="MavL-like"/>
</dbReference>